<dbReference type="Proteomes" id="UP001160483">
    <property type="component" value="Unassembled WGS sequence"/>
</dbReference>
<proteinExistence type="predicted"/>
<evidence type="ECO:0000256" key="1">
    <source>
        <dbReference type="SAM" id="MobiDB-lite"/>
    </source>
</evidence>
<dbReference type="EMBL" id="CAKKTJ010000102">
    <property type="protein sequence ID" value="CAH0474276.1"/>
    <property type="molecule type" value="Genomic_DNA"/>
</dbReference>
<protein>
    <submittedName>
        <fullName evidence="2">Uncharacterized protein</fullName>
    </submittedName>
</protein>
<dbReference type="AlphaFoldDB" id="A0AAU9KIX4"/>
<evidence type="ECO:0000313" key="2">
    <source>
        <dbReference type="EMBL" id="CAH0474276.1"/>
    </source>
</evidence>
<reference evidence="2" key="1">
    <citation type="submission" date="2021-11" db="EMBL/GenBank/DDBJ databases">
        <authorList>
            <person name="Islam A."/>
            <person name="Islam S."/>
            <person name="Flora M.S."/>
            <person name="Rahman M."/>
            <person name="Ziaur R.M."/>
            <person name="Epstein J.H."/>
            <person name="Hassan M."/>
            <person name="Klassen M."/>
            <person name="Woodard K."/>
            <person name="Webb A."/>
            <person name="Webby R.J."/>
            <person name="El Zowalaty M.E."/>
        </authorList>
    </citation>
    <scope>NUCLEOTIDE SEQUENCE</scope>
    <source>
        <strain evidence="2">Pbs3</strain>
    </source>
</reference>
<accession>A0AAU9KIX4</accession>
<name>A0AAU9KIX4_9STRA</name>
<evidence type="ECO:0000313" key="3">
    <source>
        <dbReference type="Proteomes" id="UP001160483"/>
    </source>
</evidence>
<feature type="region of interest" description="Disordered" evidence="1">
    <location>
        <begin position="31"/>
        <end position="56"/>
    </location>
</feature>
<comment type="caution">
    <text evidence="2">The sequence shown here is derived from an EMBL/GenBank/DDBJ whole genome shotgun (WGS) entry which is preliminary data.</text>
</comment>
<organism evidence="2 3">
    <name type="scientific">Peronospora belbahrii</name>
    <dbReference type="NCBI Taxonomy" id="622444"/>
    <lineage>
        <taxon>Eukaryota</taxon>
        <taxon>Sar</taxon>
        <taxon>Stramenopiles</taxon>
        <taxon>Oomycota</taxon>
        <taxon>Peronosporomycetes</taxon>
        <taxon>Peronosporales</taxon>
        <taxon>Peronosporaceae</taxon>
        <taxon>Peronospora</taxon>
    </lineage>
</organism>
<sequence>MLEKKPDELLEHGRVSKEKFLERHMELVASSKNLDGAPMRDAEYEAESSQEELTSHNREQLDQAAFEGGVVDAIKTAHQLCSAYQIKNCNDVGCIVLLPMDRDVADVFAWTLEMVWVNPYKNDITAALAAPELCECRLHPSATAAVLEYLKRTSKEIKLAAVGLLGASEVDHKALSLVLIERHKGKQILDRHLLLRRPS</sequence>
<gene>
    <name evidence="2" type="ORF">PBS003_LOCUS1135</name>
</gene>